<name>A0A1Q3EL40_LENED</name>
<dbReference type="GO" id="GO:0004806">
    <property type="term" value="F:triacylglycerol lipase activity"/>
    <property type="evidence" value="ECO:0007669"/>
    <property type="project" value="TreeGrafter"/>
</dbReference>
<evidence type="ECO:0000313" key="3">
    <source>
        <dbReference type="Proteomes" id="UP000188533"/>
    </source>
</evidence>
<dbReference type="SUPFAM" id="SSF53474">
    <property type="entry name" value="alpha/beta-Hydrolases"/>
    <property type="match status" value="1"/>
</dbReference>
<dbReference type="Proteomes" id="UP000188533">
    <property type="component" value="Unassembled WGS sequence"/>
</dbReference>
<dbReference type="Pfam" id="PF00561">
    <property type="entry name" value="Abhydrolase_1"/>
    <property type="match status" value="1"/>
</dbReference>
<dbReference type="STRING" id="5353.A0A1Q3EL40"/>
<dbReference type="InterPro" id="IPR029058">
    <property type="entry name" value="AB_hydrolase_fold"/>
</dbReference>
<dbReference type="AlphaFoldDB" id="A0A1Q3EL40"/>
<gene>
    <name evidence="2" type="ORF">LENED_009967</name>
</gene>
<reference evidence="2 3" key="2">
    <citation type="submission" date="2017-02" db="EMBL/GenBank/DDBJ databases">
        <title>A genome survey and senescence transcriptome analysis in Lentinula edodes.</title>
        <authorList>
            <person name="Sakamoto Y."/>
            <person name="Nakade K."/>
            <person name="Sato S."/>
            <person name="Yoshida Y."/>
            <person name="Miyazaki K."/>
            <person name="Natsume S."/>
            <person name="Konno N."/>
        </authorList>
    </citation>
    <scope>NUCLEOTIDE SEQUENCE [LARGE SCALE GENOMIC DNA]</scope>
    <source>
        <strain evidence="2 3">NBRC 111202</strain>
    </source>
</reference>
<keyword evidence="3" id="KW-1185">Reference proteome</keyword>
<reference evidence="2 3" key="1">
    <citation type="submission" date="2016-08" db="EMBL/GenBank/DDBJ databases">
        <authorList>
            <consortium name="Lentinula edodes genome sequencing consortium"/>
            <person name="Sakamoto Y."/>
            <person name="Nakade K."/>
            <person name="Sato S."/>
            <person name="Yoshida Y."/>
            <person name="Miyazaki K."/>
            <person name="Natsume S."/>
            <person name="Konno N."/>
        </authorList>
    </citation>
    <scope>NUCLEOTIDE SEQUENCE [LARGE SCALE GENOMIC DNA]</scope>
    <source>
        <strain evidence="2 3">NBRC 111202</strain>
    </source>
</reference>
<dbReference type="InterPro" id="IPR000073">
    <property type="entry name" value="AB_hydrolase_1"/>
</dbReference>
<organism evidence="2 3">
    <name type="scientific">Lentinula edodes</name>
    <name type="common">Shiitake mushroom</name>
    <name type="synonym">Lentinus edodes</name>
    <dbReference type="NCBI Taxonomy" id="5353"/>
    <lineage>
        <taxon>Eukaryota</taxon>
        <taxon>Fungi</taxon>
        <taxon>Dikarya</taxon>
        <taxon>Basidiomycota</taxon>
        <taxon>Agaricomycotina</taxon>
        <taxon>Agaricomycetes</taxon>
        <taxon>Agaricomycetidae</taxon>
        <taxon>Agaricales</taxon>
        <taxon>Marasmiineae</taxon>
        <taxon>Omphalotaceae</taxon>
        <taxon>Lentinula</taxon>
    </lineage>
</organism>
<comment type="caution">
    <text evidence="2">The sequence shown here is derived from an EMBL/GenBank/DDBJ whole genome shotgun (WGS) entry which is preliminary data.</text>
</comment>
<feature type="domain" description="AB hydrolase-1" evidence="1">
    <location>
        <begin position="74"/>
        <end position="182"/>
    </location>
</feature>
<dbReference type="PANTHER" id="PTHR43433:SF5">
    <property type="entry name" value="AB HYDROLASE-1 DOMAIN-CONTAINING PROTEIN"/>
    <property type="match status" value="1"/>
</dbReference>
<dbReference type="InterPro" id="IPR050471">
    <property type="entry name" value="AB_hydrolase"/>
</dbReference>
<keyword evidence="2" id="KW-0378">Hydrolase</keyword>
<dbReference type="GO" id="GO:0046503">
    <property type="term" value="P:glycerolipid catabolic process"/>
    <property type="evidence" value="ECO:0007669"/>
    <property type="project" value="TreeGrafter"/>
</dbReference>
<dbReference type="Gene3D" id="3.40.50.1820">
    <property type="entry name" value="alpha/beta hydrolase"/>
    <property type="match status" value="1"/>
</dbReference>
<sequence>MSTLCQGVRVWHQKVVRLHSTSNLAGGPVTFRYTISTPTSNSAKKIDPKLPTVLFFHPVFVPQEVFTFQFGNPKLRQFNLVAVDMRSHGESKGKIPKDFGQEMAAEDMSAFMKKMKLPPCHIFALSLGTIIAIQLAISHPDQILSLFLISPLGLEEPQDAAEGRQAIHDAWVEGWRGGVPNQEELAYSVRGAIELAFFDPTNSMVQALCSLIIPSCMKNWNASHLDDYRITTLDIFLNRRPHPIEELRKIKVPVKLVHGLADVAYPLEYSKDFLNHLRDADVNVSLEAIDGASHFGCVEHHAIVNPMFHDFIIQQTEGRVKTTTKKIVSPWESTLKKNGWINAENILDDSDDE</sequence>
<evidence type="ECO:0000259" key="1">
    <source>
        <dbReference type="Pfam" id="PF00561"/>
    </source>
</evidence>
<dbReference type="InterPro" id="IPR000639">
    <property type="entry name" value="Epox_hydrolase-like"/>
</dbReference>
<accession>A0A1Q3EL40</accession>
<protein>
    <submittedName>
        <fullName evidence="2">Alpha beta hydrolase fold protein</fullName>
    </submittedName>
</protein>
<evidence type="ECO:0000313" key="2">
    <source>
        <dbReference type="EMBL" id="GAW07938.1"/>
    </source>
</evidence>
<dbReference type="EMBL" id="BDGU01000537">
    <property type="protein sequence ID" value="GAW07938.1"/>
    <property type="molecule type" value="Genomic_DNA"/>
</dbReference>
<dbReference type="PRINTS" id="PR00412">
    <property type="entry name" value="EPOXHYDRLASE"/>
</dbReference>
<dbReference type="PANTHER" id="PTHR43433">
    <property type="entry name" value="HYDROLASE, ALPHA/BETA FOLD FAMILY PROTEIN"/>
    <property type="match status" value="1"/>
</dbReference>
<proteinExistence type="predicted"/>